<sequence length="68" mass="7729">MEQEKVNNGVHQSPEPPPAAEVKNEGKPAQKTVKPKKELTPAQMQKRKKMLIMPLFFLIFGAALWLIF</sequence>
<keyword evidence="2" id="KW-1133">Transmembrane helix</keyword>
<feature type="transmembrane region" description="Helical" evidence="2">
    <location>
        <begin position="50"/>
        <end position="67"/>
    </location>
</feature>
<dbReference type="AlphaFoldDB" id="A0A5J4PBL0"/>
<reference evidence="3" key="1">
    <citation type="submission" date="2019-03" db="EMBL/GenBank/DDBJ databases">
        <title>Single cell metagenomics reveals metabolic interactions within the superorganism composed of flagellate Streblomastix strix and complex community of Bacteroidetes bacteria on its surface.</title>
        <authorList>
            <person name="Treitli S.C."/>
            <person name="Kolisko M."/>
            <person name="Husnik F."/>
            <person name="Keeling P."/>
            <person name="Hampl V."/>
        </authorList>
    </citation>
    <scope>NUCLEOTIDE SEQUENCE</scope>
    <source>
        <strain evidence="3">STM</strain>
    </source>
</reference>
<organism evidence="3">
    <name type="scientific">termite gut metagenome</name>
    <dbReference type="NCBI Taxonomy" id="433724"/>
    <lineage>
        <taxon>unclassified sequences</taxon>
        <taxon>metagenomes</taxon>
        <taxon>organismal metagenomes</taxon>
    </lineage>
</organism>
<feature type="region of interest" description="Disordered" evidence="1">
    <location>
        <begin position="1"/>
        <end position="43"/>
    </location>
</feature>
<evidence type="ECO:0000256" key="2">
    <source>
        <dbReference type="SAM" id="Phobius"/>
    </source>
</evidence>
<evidence type="ECO:0000313" key="3">
    <source>
        <dbReference type="EMBL" id="KAA6306398.1"/>
    </source>
</evidence>
<gene>
    <name evidence="3" type="ORF">EZS27_041948</name>
</gene>
<feature type="non-terminal residue" evidence="3">
    <location>
        <position position="68"/>
    </location>
</feature>
<evidence type="ECO:0000256" key="1">
    <source>
        <dbReference type="SAM" id="MobiDB-lite"/>
    </source>
</evidence>
<name>A0A5J4PBL0_9ZZZZ</name>
<protein>
    <submittedName>
        <fullName evidence="3">Uncharacterized protein</fullName>
    </submittedName>
</protein>
<proteinExistence type="predicted"/>
<dbReference type="EMBL" id="SNRY01009944">
    <property type="protein sequence ID" value="KAA6306398.1"/>
    <property type="molecule type" value="Genomic_DNA"/>
</dbReference>
<accession>A0A5J4PBL0</accession>
<comment type="caution">
    <text evidence="3">The sequence shown here is derived from an EMBL/GenBank/DDBJ whole genome shotgun (WGS) entry which is preliminary data.</text>
</comment>
<keyword evidence="2" id="KW-0472">Membrane</keyword>
<keyword evidence="2" id="KW-0812">Transmembrane</keyword>